<feature type="transmembrane region" description="Helical" evidence="9">
    <location>
        <begin position="59"/>
        <end position="82"/>
    </location>
</feature>
<comment type="similarity">
    <text evidence="3">Belongs to the peptidase M13 family.</text>
</comment>
<dbReference type="Pfam" id="PF01431">
    <property type="entry name" value="Peptidase_M13"/>
    <property type="match status" value="1"/>
</dbReference>
<keyword evidence="7" id="KW-0862">Zinc</keyword>
<dbReference type="Pfam" id="PF05649">
    <property type="entry name" value="Peptidase_M13_N"/>
    <property type="match status" value="1"/>
</dbReference>
<protein>
    <submittedName>
        <fullName evidence="12">Neprilysin-11</fullName>
    </submittedName>
</protein>
<keyword evidence="6" id="KW-0378">Hydrolase</keyword>
<evidence type="ECO:0000256" key="7">
    <source>
        <dbReference type="ARBA" id="ARBA00022833"/>
    </source>
</evidence>
<dbReference type="PANTHER" id="PTHR11733">
    <property type="entry name" value="ZINC METALLOPROTEASE FAMILY M13 NEPRILYSIN-RELATED"/>
    <property type="match status" value="1"/>
</dbReference>
<dbReference type="InterPro" id="IPR042089">
    <property type="entry name" value="Peptidase_M13_dom_2"/>
</dbReference>
<dbReference type="GO" id="GO:0004222">
    <property type="term" value="F:metalloendopeptidase activity"/>
    <property type="evidence" value="ECO:0007669"/>
    <property type="project" value="InterPro"/>
</dbReference>
<keyword evidence="8" id="KW-0482">Metalloprotease</keyword>
<keyword evidence="13" id="KW-1185">Reference proteome</keyword>
<keyword evidence="9" id="KW-0472">Membrane</keyword>
<dbReference type="AlphaFoldDB" id="A0A226DG44"/>
<dbReference type="InterPro" id="IPR000718">
    <property type="entry name" value="Peptidase_M13"/>
</dbReference>
<evidence type="ECO:0000256" key="2">
    <source>
        <dbReference type="ARBA" id="ARBA00004401"/>
    </source>
</evidence>
<dbReference type="PROSITE" id="PS51885">
    <property type="entry name" value="NEPRILYSIN"/>
    <property type="match status" value="1"/>
</dbReference>
<dbReference type="PRINTS" id="PR00786">
    <property type="entry name" value="NEPRILYSIN"/>
</dbReference>
<dbReference type="CDD" id="cd08662">
    <property type="entry name" value="M13"/>
    <property type="match status" value="1"/>
</dbReference>
<feature type="domain" description="Peptidase M13 N-terminal" evidence="11">
    <location>
        <begin position="113"/>
        <end position="518"/>
    </location>
</feature>
<comment type="caution">
    <text evidence="12">The sequence shown here is derived from an EMBL/GenBank/DDBJ whole genome shotgun (WGS) entry which is preliminary data.</text>
</comment>
<evidence type="ECO:0000259" key="11">
    <source>
        <dbReference type="Pfam" id="PF05649"/>
    </source>
</evidence>
<proteinExistence type="inferred from homology"/>
<evidence type="ECO:0000256" key="1">
    <source>
        <dbReference type="ARBA" id="ARBA00001947"/>
    </source>
</evidence>
<dbReference type="Gene3D" id="3.40.390.10">
    <property type="entry name" value="Collagenase (Catalytic Domain)"/>
    <property type="match status" value="1"/>
</dbReference>
<dbReference type="EMBL" id="LNIX01000020">
    <property type="protein sequence ID" value="OXA43958.1"/>
    <property type="molecule type" value="Genomic_DNA"/>
</dbReference>
<organism evidence="12 13">
    <name type="scientific">Folsomia candida</name>
    <name type="common">Springtail</name>
    <dbReference type="NCBI Taxonomy" id="158441"/>
    <lineage>
        <taxon>Eukaryota</taxon>
        <taxon>Metazoa</taxon>
        <taxon>Ecdysozoa</taxon>
        <taxon>Arthropoda</taxon>
        <taxon>Hexapoda</taxon>
        <taxon>Collembola</taxon>
        <taxon>Entomobryomorpha</taxon>
        <taxon>Isotomoidea</taxon>
        <taxon>Isotomidae</taxon>
        <taxon>Proisotominae</taxon>
        <taxon>Folsomia</taxon>
    </lineage>
</organism>
<evidence type="ECO:0000313" key="12">
    <source>
        <dbReference type="EMBL" id="OXA43958.1"/>
    </source>
</evidence>
<reference evidence="12 13" key="1">
    <citation type="submission" date="2015-12" db="EMBL/GenBank/DDBJ databases">
        <title>The genome of Folsomia candida.</title>
        <authorList>
            <person name="Faddeeva A."/>
            <person name="Derks M.F."/>
            <person name="Anvar Y."/>
            <person name="Smit S."/>
            <person name="Van Straalen N."/>
            <person name="Roelofs D."/>
        </authorList>
    </citation>
    <scope>NUCLEOTIDE SEQUENCE [LARGE SCALE GENOMIC DNA]</scope>
    <source>
        <strain evidence="12 13">VU population</strain>
        <tissue evidence="12">Whole body</tissue>
    </source>
</reference>
<comment type="cofactor">
    <cofactor evidence="1">
        <name>Zn(2+)</name>
        <dbReference type="ChEBI" id="CHEBI:29105"/>
    </cofactor>
</comment>
<keyword evidence="9" id="KW-1133">Transmembrane helix</keyword>
<dbReference type="OMA" id="FNWTEYV"/>
<keyword evidence="9" id="KW-0812">Transmembrane</keyword>
<evidence type="ECO:0000256" key="3">
    <source>
        <dbReference type="ARBA" id="ARBA00007357"/>
    </source>
</evidence>
<dbReference type="GO" id="GO:0046872">
    <property type="term" value="F:metal ion binding"/>
    <property type="evidence" value="ECO:0007669"/>
    <property type="project" value="UniProtKB-KW"/>
</dbReference>
<evidence type="ECO:0000256" key="9">
    <source>
        <dbReference type="SAM" id="Phobius"/>
    </source>
</evidence>
<gene>
    <name evidence="12" type="ORF">Fcan01_21100</name>
</gene>
<keyword evidence="5" id="KW-0479">Metal-binding</keyword>
<dbReference type="InterPro" id="IPR018497">
    <property type="entry name" value="Peptidase_M13_C"/>
</dbReference>
<dbReference type="Proteomes" id="UP000198287">
    <property type="component" value="Unassembled WGS sequence"/>
</dbReference>
<dbReference type="GO" id="GO:0016485">
    <property type="term" value="P:protein processing"/>
    <property type="evidence" value="ECO:0007669"/>
    <property type="project" value="TreeGrafter"/>
</dbReference>
<sequence length="805" mass="90470">MHFLETPSFAHNRSPSSSNFIIEEDSRSDISDYPISANGNDSNTSARDFWARRRLLKGLVGVMCILVLLLAAAVSILGVLYMQTFPSFETCRTRTCTRTATLFMKTMDETVDPCDDFHKFACGNWISDTAAVVSVAVYDHTTIMRDRIVGRLRSLTENITNEDIESLQQVRIMYNTCVDLVAIEEAGLSPLVDLVTRLIRPNATLGATLGLIHRETGQDYVFDLSIGPSFQNTSVYLLSIDQPELPVVKANFLYTPAVVAAYERLIEKVLLRLGKEKGFPPLKKDAKTTAKKIAAFEQLFALAMSDEDDRGKASTANLITLKELNLLFRNGGVGEGNATGNVTQSKPATRRDNFFNWTEYVDTLFNGLADVEVNDDFILNLDDVAYIRKVAQLLAKTDPEQLKLYITWELIYTFGKDVTKEVRDLFNAFTAISEGTESTPNRHTECILLLDQSLPFALTHKYVLKYVKDATIQEAREMYRNILSAFKAEVGLLEWMDVRTKKRALDKANRVEGYIGFPAWLKDPVAVDAFYAALRFNNSSFFRNILTMMKWIAEKALREYVGPVDRSWTSDSPAEADAFYDDERNAITFPAGFLQEPFIGMGLKAVDYGALGSVLGHELTHGFDTMGRYSDEYGRLNAWWTLDTLEHFVSKAQCFEDQYSTFWLPELGVVPGPNNTVNGKRTLAENIADNGGIREAFQAYAYYVETRGSPEPRLPGLEKYSSEQLFFLSFAQSWCSYLSPAALTDMVETNVHSPPKFRITGPLANFPDFARVWSCPAGSRMNPEDKCVLWGGRDDVRVTKTSKTH</sequence>
<evidence type="ECO:0000313" key="13">
    <source>
        <dbReference type="Proteomes" id="UP000198287"/>
    </source>
</evidence>
<dbReference type="InterPro" id="IPR008753">
    <property type="entry name" value="Peptidase_M13_N"/>
</dbReference>
<keyword evidence="4" id="KW-0645">Protease</keyword>
<evidence type="ECO:0000256" key="5">
    <source>
        <dbReference type="ARBA" id="ARBA00022723"/>
    </source>
</evidence>
<dbReference type="PANTHER" id="PTHR11733:SF237">
    <property type="entry name" value="NEPRILYSIN-LIKE 4"/>
    <property type="match status" value="1"/>
</dbReference>
<name>A0A226DG44_FOLCA</name>
<dbReference type="GO" id="GO:0005886">
    <property type="term" value="C:plasma membrane"/>
    <property type="evidence" value="ECO:0007669"/>
    <property type="project" value="UniProtKB-SubCell"/>
</dbReference>
<dbReference type="OrthoDB" id="6475849at2759"/>
<dbReference type="InterPro" id="IPR024079">
    <property type="entry name" value="MetalloPept_cat_dom_sf"/>
</dbReference>
<evidence type="ECO:0000256" key="4">
    <source>
        <dbReference type="ARBA" id="ARBA00022670"/>
    </source>
</evidence>
<accession>A0A226DG44</accession>
<evidence type="ECO:0000256" key="8">
    <source>
        <dbReference type="ARBA" id="ARBA00023049"/>
    </source>
</evidence>
<dbReference type="Gene3D" id="1.10.1380.10">
    <property type="entry name" value="Neutral endopeptidase , domain2"/>
    <property type="match status" value="1"/>
</dbReference>
<feature type="domain" description="Peptidase M13 C-terminal" evidence="10">
    <location>
        <begin position="578"/>
        <end position="787"/>
    </location>
</feature>
<evidence type="ECO:0000256" key="6">
    <source>
        <dbReference type="ARBA" id="ARBA00022801"/>
    </source>
</evidence>
<dbReference type="SUPFAM" id="SSF55486">
    <property type="entry name" value="Metalloproteases ('zincins'), catalytic domain"/>
    <property type="match status" value="1"/>
</dbReference>
<evidence type="ECO:0000259" key="10">
    <source>
        <dbReference type="Pfam" id="PF01431"/>
    </source>
</evidence>
<comment type="subcellular location">
    <subcellularLocation>
        <location evidence="2">Cell membrane</location>
        <topology evidence="2">Single-pass type II membrane protein</topology>
    </subcellularLocation>
</comment>